<dbReference type="VEuPathDB" id="CryptoDB:Vbra_18352"/>
<organism evidence="7 8">
    <name type="scientific">Vitrella brassicaformis (strain CCMP3155)</name>
    <dbReference type="NCBI Taxonomy" id="1169540"/>
    <lineage>
        <taxon>Eukaryota</taxon>
        <taxon>Sar</taxon>
        <taxon>Alveolata</taxon>
        <taxon>Colpodellida</taxon>
        <taxon>Vitrellaceae</taxon>
        <taxon>Vitrella</taxon>
    </lineage>
</organism>
<evidence type="ECO:0000256" key="1">
    <source>
        <dbReference type="ARBA" id="ARBA00001933"/>
    </source>
</evidence>
<dbReference type="PANTHER" id="PTHR43807:SF20">
    <property type="entry name" value="FI04487P"/>
    <property type="match status" value="1"/>
</dbReference>
<evidence type="ECO:0000259" key="6">
    <source>
        <dbReference type="Pfam" id="PF00155"/>
    </source>
</evidence>
<dbReference type="InterPro" id="IPR015424">
    <property type="entry name" value="PyrdxlP-dep_Trfase"/>
</dbReference>
<evidence type="ECO:0000313" key="8">
    <source>
        <dbReference type="Proteomes" id="UP000041254"/>
    </source>
</evidence>
<evidence type="ECO:0000256" key="4">
    <source>
        <dbReference type="ARBA" id="ARBA00022679"/>
    </source>
</evidence>
<keyword evidence="3" id="KW-0032">Aminotransferase</keyword>
<reference evidence="7 8" key="1">
    <citation type="submission" date="2014-11" db="EMBL/GenBank/DDBJ databases">
        <authorList>
            <person name="Zhu J."/>
            <person name="Qi W."/>
            <person name="Song R."/>
        </authorList>
    </citation>
    <scope>NUCLEOTIDE SEQUENCE [LARGE SCALE GENOMIC DNA]</scope>
</reference>
<dbReference type="Gene3D" id="3.90.1150.10">
    <property type="entry name" value="Aspartate Aminotransferase, domain 1"/>
    <property type="match status" value="2"/>
</dbReference>
<protein>
    <recommendedName>
        <fullName evidence="6">Aminotransferase class I/classII large domain-containing protein</fullName>
    </recommendedName>
</protein>
<dbReference type="InterPro" id="IPR015422">
    <property type="entry name" value="PyrdxlP-dep_Trfase_small"/>
</dbReference>
<dbReference type="STRING" id="1169540.A0A0G4GQF4"/>
<dbReference type="AlphaFoldDB" id="A0A0G4GQF4"/>
<dbReference type="OMA" id="VFFEPFH"/>
<dbReference type="InParanoid" id="A0A0G4GQF4"/>
<dbReference type="CDD" id="cd00609">
    <property type="entry name" value="AAT_like"/>
    <property type="match status" value="1"/>
</dbReference>
<dbReference type="GO" id="GO:0030170">
    <property type="term" value="F:pyridoxal phosphate binding"/>
    <property type="evidence" value="ECO:0007669"/>
    <property type="project" value="InterPro"/>
</dbReference>
<evidence type="ECO:0000313" key="7">
    <source>
        <dbReference type="EMBL" id="CEM32683.1"/>
    </source>
</evidence>
<dbReference type="PhylomeDB" id="A0A0G4GQF4"/>
<dbReference type="SUPFAM" id="SSF53383">
    <property type="entry name" value="PLP-dependent transferases"/>
    <property type="match status" value="1"/>
</dbReference>
<comment type="similarity">
    <text evidence="2">Belongs to the class-I pyridoxal-phosphate-dependent aminotransferase family.</text>
</comment>
<dbReference type="PROSITE" id="PS00105">
    <property type="entry name" value="AA_TRANSFER_CLASS_1"/>
    <property type="match status" value="1"/>
</dbReference>
<dbReference type="InterPro" id="IPR004839">
    <property type="entry name" value="Aminotransferase_I/II_large"/>
</dbReference>
<dbReference type="InterPro" id="IPR004838">
    <property type="entry name" value="NHTrfase_class1_PyrdxlP-BS"/>
</dbReference>
<dbReference type="PANTHER" id="PTHR43807">
    <property type="entry name" value="FI04487P"/>
    <property type="match status" value="1"/>
</dbReference>
<dbReference type="GO" id="GO:0005737">
    <property type="term" value="C:cytoplasm"/>
    <property type="evidence" value="ECO:0007669"/>
    <property type="project" value="TreeGrafter"/>
</dbReference>
<accession>A0A0G4GQF4</accession>
<evidence type="ECO:0000256" key="2">
    <source>
        <dbReference type="ARBA" id="ARBA00007441"/>
    </source>
</evidence>
<name>A0A0G4GQF4_VITBC</name>
<evidence type="ECO:0000256" key="5">
    <source>
        <dbReference type="ARBA" id="ARBA00022898"/>
    </source>
</evidence>
<dbReference type="Proteomes" id="UP000041254">
    <property type="component" value="Unassembled WGS sequence"/>
</dbReference>
<evidence type="ECO:0000256" key="3">
    <source>
        <dbReference type="ARBA" id="ARBA00022576"/>
    </source>
</evidence>
<dbReference type="InterPro" id="IPR015421">
    <property type="entry name" value="PyrdxlP-dep_Trfase_major"/>
</dbReference>
<feature type="domain" description="Aminotransferase class I/classII large" evidence="6">
    <location>
        <begin position="88"/>
        <end position="438"/>
    </location>
</feature>
<sequence length="448" mass="49266">MQNGALNVGEGPAESVIRKMTRLAVEHKAINLSQGFPNEPPNAEMVWGAVTSLIGGDDDGAADIDNITVDEASLRGVLGVSEKEDLTKYTLKDVFGKLRKSEDLLNQYSFPFGRSQLRHAISEYYNKFYGCRPDPDDEITVCLGATEGMSAVLRAVTKAGDGVVVVQPFHEMYVNQVKVFHLQPHFVSLIEDGGGWHLDMAGLESKLALPNTRVLLLNSPHNPTGKVFSERELQSICDLCVQHNVYLVTDEIYEHIIYTSTPHYCVAAWPDMKDNAIIVNSMSKTGSATGWRVGWVIASRDITSKIRAIHDTIAMQAPTPLQRAVQTLLHADKATFAGIKDAYEVKRDVLLKGLLSVGFRASEPEGAYYLFARYGGVPVIGSMGPTEAAIYLTKQVGVACVPGDNFYGVPVEGGAENQYLRFAFCRSLSHLKEAVHRLHTWHDTVKTQ</sequence>
<keyword evidence="5" id="KW-0663">Pyridoxal phosphate</keyword>
<proteinExistence type="inferred from homology"/>
<keyword evidence="4" id="KW-0808">Transferase</keyword>
<dbReference type="OrthoDB" id="2414662at2759"/>
<comment type="cofactor">
    <cofactor evidence="1">
        <name>pyridoxal 5'-phosphate</name>
        <dbReference type="ChEBI" id="CHEBI:597326"/>
    </cofactor>
</comment>
<dbReference type="InterPro" id="IPR051326">
    <property type="entry name" value="Kynurenine-oxoglutarate_AT"/>
</dbReference>
<keyword evidence="8" id="KW-1185">Reference proteome</keyword>
<gene>
    <name evidence="7" type="ORF">Vbra_18352</name>
</gene>
<dbReference type="GO" id="GO:0016212">
    <property type="term" value="F:kynurenine-oxoglutarate transaminase activity"/>
    <property type="evidence" value="ECO:0007669"/>
    <property type="project" value="TreeGrafter"/>
</dbReference>
<dbReference type="Gene3D" id="3.40.640.10">
    <property type="entry name" value="Type I PLP-dependent aspartate aminotransferase-like (Major domain)"/>
    <property type="match status" value="1"/>
</dbReference>
<dbReference type="EMBL" id="CDMY01000759">
    <property type="protein sequence ID" value="CEM32683.1"/>
    <property type="molecule type" value="Genomic_DNA"/>
</dbReference>
<dbReference type="Pfam" id="PF00155">
    <property type="entry name" value="Aminotran_1_2"/>
    <property type="match status" value="1"/>
</dbReference>